<reference evidence="3" key="1">
    <citation type="submission" date="2022-12" db="EMBL/GenBank/DDBJ databases">
        <authorList>
            <person name="Petersen C."/>
        </authorList>
    </citation>
    <scope>NUCLEOTIDE SEQUENCE</scope>
    <source>
        <strain evidence="3">IBT 15544</strain>
    </source>
</reference>
<comment type="caution">
    <text evidence="3">The sequence shown here is derived from an EMBL/GenBank/DDBJ whole genome shotgun (WGS) entry which is preliminary data.</text>
</comment>
<protein>
    <recommendedName>
        <fullName evidence="2">HNH nuclease domain-containing protein</fullName>
    </recommendedName>
</protein>
<accession>A0A9W9M751</accession>
<keyword evidence="4" id="KW-1185">Reference proteome</keyword>
<reference evidence="3" key="2">
    <citation type="journal article" date="2023" name="IMA Fungus">
        <title>Comparative genomic study of the Penicillium genus elucidates a diverse pangenome and 15 lateral gene transfer events.</title>
        <authorList>
            <person name="Petersen C."/>
            <person name="Sorensen T."/>
            <person name="Nielsen M.R."/>
            <person name="Sondergaard T.E."/>
            <person name="Sorensen J.L."/>
            <person name="Fitzpatrick D.A."/>
            <person name="Frisvad J.C."/>
            <person name="Nielsen K.L."/>
        </authorList>
    </citation>
    <scope>NUCLEOTIDE SEQUENCE</scope>
    <source>
        <strain evidence="3">IBT 15544</strain>
    </source>
</reference>
<feature type="domain" description="HNH nuclease" evidence="2">
    <location>
        <begin position="148"/>
        <end position="229"/>
    </location>
</feature>
<proteinExistence type="predicted"/>
<dbReference type="GeneID" id="83185097"/>
<dbReference type="AlphaFoldDB" id="A0A9W9M751"/>
<feature type="compositionally biased region" description="Basic and acidic residues" evidence="1">
    <location>
        <begin position="120"/>
        <end position="130"/>
    </location>
</feature>
<sequence>MDLQDPSVLTHNATYTWEPNQTNHLHHANTALQVTPGQTHLTCEMLYRYCSMIFIIPNHRRWALFPLRQNGSTSRHMLRGDSPNPVHPGNYIVLDYQYQGPITVQLTSECAPRRVTTQDQSDRSQGRSERELLQSRLRSSVCARDTVCAITNNGPAYPDPNKPYEGLEACHIFPTSQLAEWNRNNYRRYITDTSPANQIGQSGLYSPQNALLLSPEEHRAFDQFKLGVDPDDGYKIIVFGPDPKKTGGKRLRRSARCGTNPNDRVSADLLRWHLRMCVYRNMKANAEPRSLWKEDLGSDDIGQILEQPDAAERMEVELFTRLGELVA</sequence>
<dbReference type="RefSeq" id="XP_058304695.1">
    <property type="nucleotide sequence ID" value="XM_058457796.1"/>
</dbReference>
<dbReference type="Proteomes" id="UP001150904">
    <property type="component" value="Unassembled WGS sequence"/>
</dbReference>
<evidence type="ECO:0000256" key="1">
    <source>
        <dbReference type="SAM" id="MobiDB-lite"/>
    </source>
</evidence>
<dbReference type="Pfam" id="PF13391">
    <property type="entry name" value="HNH_2"/>
    <property type="match status" value="1"/>
</dbReference>
<dbReference type="InterPro" id="IPR003615">
    <property type="entry name" value="HNH_nuc"/>
</dbReference>
<organism evidence="3 4">
    <name type="scientific">Penicillium cinerascens</name>
    <dbReference type="NCBI Taxonomy" id="70096"/>
    <lineage>
        <taxon>Eukaryota</taxon>
        <taxon>Fungi</taxon>
        <taxon>Dikarya</taxon>
        <taxon>Ascomycota</taxon>
        <taxon>Pezizomycotina</taxon>
        <taxon>Eurotiomycetes</taxon>
        <taxon>Eurotiomycetidae</taxon>
        <taxon>Eurotiales</taxon>
        <taxon>Aspergillaceae</taxon>
        <taxon>Penicillium</taxon>
    </lineage>
</organism>
<evidence type="ECO:0000259" key="2">
    <source>
        <dbReference type="Pfam" id="PF13391"/>
    </source>
</evidence>
<dbReference type="EMBL" id="JAPQKR010000016">
    <property type="protein sequence ID" value="KAJ5191755.1"/>
    <property type="molecule type" value="Genomic_DNA"/>
</dbReference>
<evidence type="ECO:0000313" key="4">
    <source>
        <dbReference type="Proteomes" id="UP001150904"/>
    </source>
</evidence>
<dbReference type="OrthoDB" id="2142759at2759"/>
<gene>
    <name evidence="3" type="ORF">N7498_010740</name>
</gene>
<evidence type="ECO:0000313" key="3">
    <source>
        <dbReference type="EMBL" id="KAJ5191755.1"/>
    </source>
</evidence>
<feature type="region of interest" description="Disordered" evidence="1">
    <location>
        <begin position="110"/>
        <end position="130"/>
    </location>
</feature>
<name>A0A9W9M751_9EURO</name>